<reference evidence="1 2" key="1">
    <citation type="submission" date="2020-08" db="EMBL/GenBank/DDBJ databases">
        <authorList>
            <person name="Liu C."/>
            <person name="Sun Q."/>
        </authorList>
    </citation>
    <scope>NUCLEOTIDE SEQUENCE [LARGE SCALE GENOMIC DNA]</scope>
    <source>
        <strain evidence="1 2">NSJ-59</strain>
    </source>
</reference>
<comment type="caution">
    <text evidence="1">The sequence shown here is derived from an EMBL/GenBank/DDBJ whole genome shotgun (WGS) entry which is preliminary data.</text>
</comment>
<name>A0ABR6VGU0_9FIRM</name>
<proteinExistence type="predicted"/>
<dbReference type="Proteomes" id="UP000606870">
    <property type="component" value="Unassembled WGS sequence"/>
</dbReference>
<keyword evidence="2" id="KW-1185">Reference proteome</keyword>
<evidence type="ECO:0000313" key="2">
    <source>
        <dbReference type="Proteomes" id="UP000606870"/>
    </source>
</evidence>
<evidence type="ECO:0008006" key="3">
    <source>
        <dbReference type="Google" id="ProtNLM"/>
    </source>
</evidence>
<accession>A0ABR6VGU0</accession>
<protein>
    <recommendedName>
        <fullName evidence="3">YolD-like family protein</fullName>
    </recommendedName>
</protein>
<dbReference type="RefSeq" id="WP_186502685.1">
    <property type="nucleotide sequence ID" value="NZ_JACOGK010000009.1"/>
</dbReference>
<evidence type="ECO:0000313" key="1">
    <source>
        <dbReference type="EMBL" id="MBC3536530.1"/>
    </source>
</evidence>
<gene>
    <name evidence="1" type="ORF">H8J70_04595</name>
</gene>
<dbReference type="EMBL" id="JACOGK010000009">
    <property type="protein sequence ID" value="MBC3536530.1"/>
    <property type="molecule type" value="Genomic_DNA"/>
</dbReference>
<sequence>MKPDKYLVQFPYSGIRRHQAMTLQERAAQFAPFAALTGYEEAIAETGRYVAERQILSDEQKAELDQILQQLEKEDLAHTPVRITYFRPDPNKPGGTYETRTTCIRRIDYTQHILYLKNNVKIDVCDIYGLGLEEE</sequence>
<organism evidence="1 2">
    <name type="scientific">Megasphaera hominis</name>
    <dbReference type="NCBI Taxonomy" id="159836"/>
    <lineage>
        <taxon>Bacteria</taxon>
        <taxon>Bacillati</taxon>
        <taxon>Bacillota</taxon>
        <taxon>Negativicutes</taxon>
        <taxon>Veillonellales</taxon>
        <taxon>Veillonellaceae</taxon>
        <taxon>Megasphaera</taxon>
    </lineage>
</organism>